<sequence>MIIGDRAFCSVDNIAQLTDHGHKFLIPVPSNVTWARELIERHRHAIQRPGTLIPTDDKDAIIYGLKAIRKTEQGRMWAHVYFDAARKERDVARLMTKLQQCMAELESQQPVKNNQSYYDRYFEVKETPKRGRKVLLKDEEVQSFIDGQSGYWVLYTNAEKDPAEALYAYRQRNDIELLFDDMKNIIDCNRLRVHTEQVMKGRLFINFITLIILTALKERIKLIPAKQRKYWNHREVLDKVNTYSKVHYRGKYTDVYTVPTKAQRLIFDLFSVEYSWKGKLMNVGDEDPFETDSPLS</sequence>
<dbReference type="InterPro" id="IPR002559">
    <property type="entry name" value="Transposase_11"/>
</dbReference>
<evidence type="ECO:0000259" key="1">
    <source>
        <dbReference type="Pfam" id="PF01609"/>
    </source>
</evidence>
<dbReference type="Pfam" id="PF01609">
    <property type="entry name" value="DDE_Tnp_1"/>
    <property type="match status" value="1"/>
</dbReference>
<dbReference type="GO" id="GO:0004803">
    <property type="term" value="F:transposase activity"/>
    <property type="evidence" value="ECO:0007669"/>
    <property type="project" value="InterPro"/>
</dbReference>
<reference evidence="2" key="1">
    <citation type="submission" date="2019-08" db="EMBL/GenBank/DDBJ databases">
        <authorList>
            <person name="Kucharzyk K."/>
            <person name="Murdoch R.W."/>
            <person name="Higgins S."/>
            <person name="Loffler F."/>
        </authorList>
    </citation>
    <scope>NUCLEOTIDE SEQUENCE</scope>
</reference>
<dbReference type="PANTHER" id="PTHR34614:SF2">
    <property type="entry name" value="TRANSPOSASE IS4-LIKE DOMAIN-CONTAINING PROTEIN"/>
    <property type="match status" value="1"/>
</dbReference>
<evidence type="ECO:0000313" key="2">
    <source>
        <dbReference type="EMBL" id="MPM95753.1"/>
    </source>
</evidence>
<dbReference type="PANTHER" id="PTHR34614">
    <property type="match status" value="1"/>
</dbReference>
<gene>
    <name evidence="2" type="ORF">SDC9_142908</name>
</gene>
<organism evidence="2">
    <name type="scientific">bioreactor metagenome</name>
    <dbReference type="NCBI Taxonomy" id="1076179"/>
    <lineage>
        <taxon>unclassified sequences</taxon>
        <taxon>metagenomes</taxon>
        <taxon>ecological metagenomes</taxon>
    </lineage>
</organism>
<dbReference type="SUPFAM" id="SSF53098">
    <property type="entry name" value="Ribonuclease H-like"/>
    <property type="match status" value="1"/>
</dbReference>
<feature type="domain" description="Transposase IS4-like" evidence="1">
    <location>
        <begin position="2"/>
        <end position="211"/>
    </location>
</feature>
<dbReference type="GO" id="GO:0003677">
    <property type="term" value="F:DNA binding"/>
    <property type="evidence" value="ECO:0007669"/>
    <property type="project" value="InterPro"/>
</dbReference>
<dbReference type="AlphaFoldDB" id="A0A645E4N2"/>
<protein>
    <recommendedName>
        <fullName evidence="1">Transposase IS4-like domain-containing protein</fullName>
    </recommendedName>
</protein>
<proteinExistence type="predicted"/>
<dbReference type="InterPro" id="IPR012337">
    <property type="entry name" value="RNaseH-like_sf"/>
</dbReference>
<name>A0A645E4N2_9ZZZZ</name>
<accession>A0A645E4N2</accession>
<dbReference type="GO" id="GO:0006313">
    <property type="term" value="P:DNA transposition"/>
    <property type="evidence" value="ECO:0007669"/>
    <property type="project" value="InterPro"/>
</dbReference>
<comment type="caution">
    <text evidence="2">The sequence shown here is derived from an EMBL/GenBank/DDBJ whole genome shotgun (WGS) entry which is preliminary data.</text>
</comment>
<dbReference type="EMBL" id="VSSQ01042211">
    <property type="protein sequence ID" value="MPM95753.1"/>
    <property type="molecule type" value="Genomic_DNA"/>
</dbReference>